<keyword evidence="1" id="KW-0235">DNA replication</keyword>
<evidence type="ECO:0000313" key="3">
    <source>
        <dbReference type="EMBL" id="KAH6592121.1"/>
    </source>
</evidence>
<comment type="function">
    <text evidence="1">The GINS complex plays an essential role in the initiation of DNA replication.</text>
</comment>
<sequence length="195" mass="22336">MCDYWDLDSILSEQTKVRCHLKSPAYGYSFLAGTKDPSLPANSVVDIPFWLAKPLALQAVVGLEVPSCFSEAVQDELTASPAAVKISLHCPFFFRFFADVLSILELPRPFIELVTKTFRARLRLLCDYTMTARLGADQSSFIQTLDATERHLYENGLQSEEALSAWQRREHVRCGTLRVNRQLQQQQKNKRRRMH</sequence>
<comment type="caution">
    <text evidence="3">The sequence shown here is derived from an EMBL/GenBank/DDBJ whole genome shotgun (WGS) entry which is preliminary data.</text>
</comment>
<name>A0ABQ8F4N5_9FUNG</name>
<comment type="subcellular location">
    <subcellularLocation>
        <location evidence="1">Nucleus</location>
    </subcellularLocation>
</comment>
<keyword evidence="1" id="KW-0539">Nucleus</keyword>
<comment type="subunit">
    <text evidence="1">Component of the GINS complex.</text>
</comment>
<dbReference type="SUPFAM" id="SSF160059">
    <property type="entry name" value="PriA/YqbF domain"/>
    <property type="match status" value="1"/>
</dbReference>
<accession>A0ABQ8F4N5</accession>
<proteinExistence type="inferred from homology"/>
<dbReference type="InterPro" id="IPR055221">
    <property type="entry name" value="PSF3_N"/>
</dbReference>
<evidence type="ECO:0000259" key="2">
    <source>
        <dbReference type="Pfam" id="PF22466"/>
    </source>
</evidence>
<feature type="domain" description="DNA replication complex GINS protein PSF3 N-terminal" evidence="2">
    <location>
        <begin position="5"/>
        <end position="56"/>
    </location>
</feature>
<dbReference type="EMBL" id="JAFCIX010000390">
    <property type="protein sequence ID" value="KAH6592121.1"/>
    <property type="molecule type" value="Genomic_DNA"/>
</dbReference>
<dbReference type="Gene3D" id="1.20.58.2050">
    <property type="match status" value="1"/>
</dbReference>
<keyword evidence="4" id="KW-1185">Reference proteome</keyword>
<dbReference type="SUPFAM" id="SSF158573">
    <property type="entry name" value="GINS helical bundle-like"/>
    <property type="match status" value="1"/>
</dbReference>
<evidence type="ECO:0000313" key="4">
    <source>
        <dbReference type="Proteomes" id="UP001648503"/>
    </source>
</evidence>
<gene>
    <name evidence="3" type="ORF">BASA50_008266</name>
</gene>
<dbReference type="Pfam" id="PF22466">
    <property type="entry name" value="PSF3_N"/>
    <property type="match status" value="1"/>
</dbReference>
<dbReference type="PANTHER" id="PTHR22768:SF0">
    <property type="entry name" value="DNA REPLICATION COMPLEX GINS PROTEIN PSF3"/>
    <property type="match status" value="1"/>
</dbReference>
<dbReference type="CDD" id="cd21693">
    <property type="entry name" value="GINS_B_Psf3"/>
    <property type="match status" value="1"/>
</dbReference>
<organism evidence="3 4">
    <name type="scientific">Batrachochytrium salamandrivorans</name>
    <dbReference type="NCBI Taxonomy" id="1357716"/>
    <lineage>
        <taxon>Eukaryota</taxon>
        <taxon>Fungi</taxon>
        <taxon>Fungi incertae sedis</taxon>
        <taxon>Chytridiomycota</taxon>
        <taxon>Chytridiomycota incertae sedis</taxon>
        <taxon>Chytridiomycetes</taxon>
        <taxon>Rhizophydiales</taxon>
        <taxon>Rhizophydiales incertae sedis</taxon>
        <taxon>Batrachochytrium</taxon>
    </lineage>
</organism>
<dbReference type="InterPro" id="IPR036224">
    <property type="entry name" value="GINS_bundle-like_dom_sf"/>
</dbReference>
<reference evidence="3 4" key="1">
    <citation type="submission" date="2021-02" db="EMBL/GenBank/DDBJ databases">
        <title>Variation within the Batrachochytrium salamandrivorans European outbreak.</title>
        <authorList>
            <person name="Kelly M."/>
            <person name="Pasmans F."/>
            <person name="Shea T.P."/>
            <person name="Munoz J.F."/>
            <person name="Carranza S."/>
            <person name="Cuomo C.A."/>
            <person name="Martel A."/>
        </authorList>
    </citation>
    <scope>NUCLEOTIDE SEQUENCE [LARGE SCALE GENOMIC DNA]</scope>
    <source>
        <strain evidence="3 4">AMFP18/2</strain>
    </source>
</reference>
<dbReference type="CDD" id="cd11713">
    <property type="entry name" value="GINS_A_psf3"/>
    <property type="match status" value="1"/>
</dbReference>
<protein>
    <recommendedName>
        <fullName evidence="1">DNA replication complex GINS protein PSF3</fullName>
    </recommendedName>
</protein>
<dbReference type="InterPro" id="IPR038437">
    <property type="entry name" value="GINS_Psf3_sf"/>
</dbReference>
<comment type="similarity">
    <text evidence="1">Belongs to the GINS3/PSF3 family.</text>
</comment>
<dbReference type="InterPro" id="IPR010492">
    <property type="entry name" value="GINS_Psf3"/>
</dbReference>
<dbReference type="PANTHER" id="PTHR22768">
    <property type="entry name" value="DNA REPLICATION COMPLEX GINS PROTEIN PSF3"/>
    <property type="match status" value="1"/>
</dbReference>
<evidence type="ECO:0000256" key="1">
    <source>
        <dbReference type="RuleBase" id="RU367161"/>
    </source>
</evidence>
<dbReference type="Proteomes" id="UP001648503">
    <property type="component" value="Unassembled WGS sequence"/>
</dbReference>